<evidence type="ECO:0000256" key="1">
    <source>
        <dbReference type="ARBA" id="ARBA00023002"/>
    </source>
</evidence>
<protein>
    <submittedName>
        <fullName evidence="4">D-3-phosphoglycerate dehydrogenase</fullName>
    </submittedName>
</protein>
<dbReference type="PATRIC" id="fig|1056511.3.peg.862"/>
<proteinExistence type="predicted"/>
<dbReference type="SUPFAM" id="SSF51735">
    <property type="entry name" value="NAD(P)-binding Rossmann-fold domains"/>
    <property type="match status" value="1"/>
</dbReference>
<dbReference type="GO" id="GO:0016491">
    <property type="term" value="F:oxidoreductase activity"/>
    <property type="evidence" value="ECO:0007669"/>
    <property type="project" value="UniProtKB-KW"/>
</dbReference>
<sequence length="303" mass="34034">MNKILIISRQRDAYRRLLTQAQLPDLELTENQEEANILLADPPRVANSMNSYPALNWLQSTFAGIDALTRDNIRKDYMLTNIRGHFGQLIAEYVLGYSLDYTRHLSQYRQQQASGQWQPQPYSSLASKTMVILGTGSIGAHLARVAKAFDLTVIGINRSGRCDEPAFDRIYPLDGLSDGLALADILVSTLPATPETDNLLNADSLSHCRDTLLFNVGRGNALCETGLLKAANNGHIAHAFLDVFKQEPLPEQHPFWQHPAVTMTPHIAAESFPEQVFEIFTANYLRYLNQQPLLYQIDFTRGY</sequence>
<evidence type="ECO:0000256" key="2">
    <source>
        <dbReference type="ARBA" id="ARBA00023027"/>
    </source>
</evidence>
<keyword evidence="2" id="KW-0520">NAD</keyword>
<dbReference type="SUPFAM" id="SSF52283">
    <property type="entry name" value="Formate/glycerate dehydrogenase catalytic domain-like"/>
    <property type="match status" value="1"/>
</dbReference>
<dbReference type="InterPro" id="IPR036291">
    <property type="entry name" value="NAD(P)-bd_dom_sf"/>
</dbReference>
<comment type="caution">
    <text evidence="4">The sequence shown here is derived from an EMBL/GenBank/DDBJ whole genome shotgun (WGS) entry which is preliminary data.</text>
</comment>
<dbReference type="CDD" id="cd05300">
    <property type="entry name" value="2-Hacid_dh_1"/>
    <property type="match status" value="1"/>
</dbReference>
<dbReference type="AlphaFoldDB" id="L8JDX4"/>
<organism evidence="4 5">
    <name type="scientific">Photobacterium marinum</name>
    <dbReference type="NCBI Taxonomy" id="1056511"/>
    <lineage>
        <taxon>Bacteria</taxon>
        <taxon>Pseudomonadati</taxon>
        <taxon>Pseudomonadota</taxon>
        <taxon>Gammaproteobacteria</taxon>
        <taxon>Vibrionales</taxon>
        <taxon>Vibrionaceae</taxon>
        <taxon>Photobacterium</taxon>
    </lineage>
</organism>
<evidence type="ECO:0000313" key="4">
    <source>
        <dbReference type="EMBL" id="ELR67030.1"/>
    </source>
</evidence>
<keyword evidence="5" id="KW-1185">Reference proteome</keyword>
<dbReference type="RefSeq" id="WP_007462812.1">
    <property type="nucleotide sequence ID" value="NZ_AMZO01000004.1"/>
</dbReference>
<name>L8JDX4_9GAMM</name>
<reference evidence="4 5" key="1">
    <citation type="submission" date="2012-12" db="EMBL/GenBank/DDBJ databases">
        <title>Genome Assembly of Photobacterium sp. AK15.</title>
        <authorList>
            <person name="Khatri I."/>
            <person name="Vaidya B."/>
            <person name="Srinivas T.N.R."/>
            <person name="Subramanian S."/>
            <person name="Pinnaka A."/>
        </authorList>
    </citation>
    <scope>NUCLEOTIDE SEQUENCE [LARGE SCALE GENOMIC DNA]</scope>
    <source>
        <strain evidence="4 5">AK15</strain>
    </source>
</reference>
<dbReference type="EMBL" id="AMZO01000004">
    <property type="protein sequence ID" value="ELR67030.1"/>
    <property type="molecule type" value="Genomic_DNA"/>
</dbReference>
<dbReference type="Gene3D" id="3.40.50.720">
    <property type="entry name" value="NAD(P)-binding Rossmann-like Domain"/>
    <property type="match status" value="2"/>
</dbReference>
<dbReference type="InterPro" id="IPR006140">
    <property type="entry name" value="D-isomer_DH_NAD-bd"/>
</dbReference>
<dbReference type="GO" id="GO:0051287">
    <property type="term" value="F:NAD binding"/>
    <property type="evidence" value="ECO:0007669"/>
    <property type="project" value="InterPro"/>
</dbReference>
<dbReference type="Proteomes" id="UP000011134">
    <property type="component" value="Unassembled WGS sequence"/>
</dbReference>
<dbReference type="Pfam" id="PF02826">
    <property type="entry name" value="2-Hacid_dh_C"/>
    <property type="match status" value="1"/>
</dbReference>
<keyword evidence="1" id="KW-0560">Oxidoreductase</keyword>
<dbReference type="FunFam" id="3.40.50.720:FF:000363">
    <property type="entry name" value="D-isomer specific 2-hydroxyacid dehydrogenase"/>
    <property type="match status" value="1"/>
</dbReference>
<accession>L8JDX4</accession>
<dbReference type="PANTHER" id="PTHR43333">
    <property type="entry name" value="2-HACID_DH_C DOMAIN-CONTAINING PROTEIN"/>
    <property type="match status" value="1"/>
</dbReference>
<evidence type="ECO:0000313" key="5">
    <source>
        <dbReference type="Proteomes" id="UP000011134"/>
    </source>
</evidence>
<dbReference type="OrthoDB" id="9787219at2"/>
<evidence type="ECO:0000259" key="3">
    <source>
        <dbReference type="Pfam" id="PF02826"/>
    </source>
</evidence>
<dbReference type="PANTHER" id="PTHR43333:SF1">
    <property type="entry name" value="D-ISOMER SPECIFIC 2-HYDROXYACID DEHYDROGENASE NAD-BINDING DOMAIN-CONTAINING PROTEIN"/>
    <property type="match status" value="1"/>
</dbReference>
<gene>
    <name evidence="4" type="ORF">C942_03630</name>
</gene>
<feature type="domain" description="D-isomer specific 2-hydroxyacid dehydrogenase NAD-binding" evidence="3">
    <location>
        <begin position="96"/>
        <end position="268"/>
    </location>
</feature>